<feature type="compositionally biased region" description="Low complexity" evidence="3">
    <location>
        <begin position="232"/>
        <end position="269"/>
    </location>
</feature>
<accession>W9GV41</accession>
<dbReference type="Proteomes" id="UP000019494">
    <property type="component" value="Unassembled WGS sequence"/>
</dbReference>
<comment type="similarity">
    <text evidence="1">Belongs to the PspA/Vipp/IM30 family.</text>
</comment>
<evidence type="ECO:0000313" key="4">
    <source>
        <dbReference type="EMBL" id="EWT07744.1"/>
    </source>
</evidence>
<evidence type="ECO:0000256" key="3">
    <source>
        <dbReference type="SAM" id="MobiDB-lite"/>
    </source>
</evidence>
<dbReference type="PANTHER" id="PTHR31088:SF6">
    <property type="entry name" value="PHAGE SHOCK PROTEIN A"/>
    <property type="match status" value="1"/>
</dbReference>
<dbReference type="OrthoDB" id="9779630at2"/>
<reference evidence="5" key="1">
    <citation type="submission" date="2013-08" db="EMBL/GenBank/DDBJ databases">
        <title>Intrasporangium oryzae NRRL B-24470.</title>
        <authorList>
            <person name="Liu H."/>
            <person name="Wang G."/>
        </authorList>
    </citation>
    <scope>NUCLEOTIDE SEQUENCE [LARGE SCALE GENOMIC DNA]</scope>
    <source>
        <strain evidence="5">Q5-1</strain>
    </source>
</reference>
<evidence type="ECO:0000313" key="5">
    <source>
        <dbReference type="Proteomes" id="UP000019494"/>
    </source>
</evidence>
<keyword evidence="5" id="KW-1185">Reference proteome</keyword>
<comment type="caution">
    <text evidence="4">The sequence shown here is derived from an EMBL/GenBank/DDBJ whole genome shotgun (WGS) entry which is preliminary data.</text>
</comment>
<dbReference type="RefSeq" id="WP_034712507.1">
    <property type="nucleotide sequence ID" value="NZ_AWQS01000005.1"/>
</dbReference>
<sequence>MSLSKRIALLFKAKASKALDRAEDPRETLDYSYQQQLEMLQKVRRGLADVATSRKRVQLQVQQLAGQADKLQQQAATAMSAGREDLAREALVRRSASQQQLADLAGQEESLRAEQDKLMLASQRLQAKVEAFRVQKETIKARYTAAEAQTRIGEAVSGISEEMSDVGLAMQRAEDKTAQLQARAGAIDELLASGALDDATAPGKDDIQLELERIASTSDVDEQLAALRRGLPAPGHGAALPAPSPPAAIAGTTPPGRTPGPDATSEATS</sequence>
<dbReference type="AlphaFoldDB" id="W9GV41"/>
<name>W9GV41_9MICO</name>
<keyword evidence="2" id="KW-0175">Coiled coil</keyword>
<dbReference type="InterPro" id="IPR007157">
    <property type="entry name" value="PspA_VIPP1"/>
</dbReference>
<feature type="region of interest" description="Disordered" evidence="3">
    <location>
        <begin position="228"/>
        <end position="269"/>
    </location>
</feature>
<proteinExistence type="inferred from homology"/>
<feature type="coiled-coil region" evidence="2">
    <location>
        <begin position="54"/>
        <end position="81"/>
    </location>
</feature>
<dbReference type="PANTHER" id="PTHR31088">
    <property type="entry name" value="MEMBRANE-ASSOCIATED PROTEIN VIPP1, CHLOROPLASTIC"/>
    <property type="match status" value="1"/>
</dbReference>
<protein>
    <submittedName>
        <fullName evidence="4">Phage-shock protein</fullName>
    </submittedName>
</protein>
<organism evidence="4 5">
    <name type="scientific">Intrasporangium chromatireducens Q5-1</name>
    <dbReference type="NCBI Taxonomy" id="584657"/>
    <lineage>
        <taxon>Bacteria</taxon>
        <taxon>Bacillati</taxon>
        <taxon>Actinomycetota</taxon>
        <taxon>Actinomycetes</taxon>
        <taxon>Micrococcales</taxon>
        <taxon>Intrasporangiaceae</taxon>
        <taxon>Intrasporangium</taxon>
    </lineage>
</organism>
<dbReference type="EMBL" id="AWQS01000005">
    <property type="protein sequence ID" value="EWT07744.1"/>
    <property type="molecule type" value="Genomic_DNA"/>
</dbReference>
<dbReference type="Pfam" id="PF04012">
    <property type="entry name" value="PspA_IM30"/>
    <property type="match status" value="1"/>
</dbReference>
<evidence type="ECO:0000256" key="2">
    <source>
        <dbReference type="SAM" id="Coils"/>
    </source>
</evidence>
<dbReference type="PATRIC" id="fig|584657.3.peg.271"/>
<evidence type="ECO:0000256" key="1">
    <source>
        <dbReference type="ARBA" id="ARBA00043985"/>
    </source>
</evidence>
<gene>
    <name evidence="4" type="ORF">N864_23545</name>
</gene>